<evidence type="ECO:0000256" key="1">
    <source>
        <dbReference type="SAM" id="MobiDB-lite"/>
    </source>
</evidence>
<dbReference type="EMBL" id="BLPF01000002">
    <property type="protein sequence ID" value="GFJ81254.1"/>
    <property type="molecule type" value="Genomic_DNA"/>
</dbReference>
<dbReference type="AlphaFoldDB" id="A0A6V8KBX1"/>
<keyword evidence="3" id="KW-1185">Reference proteome</keyword>
<dbReference type="RefSeq" id="WP_173060173.1">
    <property type="nucleotide sequence ID" value="NZ_BLPF01000002.1"/>
</dbReference>
<sequence>MEAARRVRGARPVGRLHHTGCSSRSPARARGPFVVARATLPTAAPPVSPAPTRPTLIVFARIEWDTDRGFIGEVTTPEQLARMRLRSGREATVSAGVLPYQRPGVRVFVYEGLDGCSNEDATLRIAPPVMFPELPFVANCMVPQWYLVVFAVPTKLVPDPLDIGCAPGPITCPRRGPPR</sequence>
<gene>
    <name evidence="2" type="ORF">Phou_054340</name>
</gene>
<evidence type="ECO:0000313" key="3">
    <source>
        <dbReference type="Proteomes" id="UP000482800"/>
    </source>
</evidence>
<reference evidence="2 3" key="1">
    <citation type="submission" date="2020-03" db="EMBL/GenBank/DDBJ databases">
        <title>Whole genome shotgun sequence of Phytohabitans houttuyneae NBRC 108639.</title>
        <authorList>
            <person name="Komaki H."/>
            <person name="Tamura T."/>
        </authorList>
    </citation>
    <scope>NUCLEOTIDE SEQUENCE [LARGE SCALE GENOMIC DNA]</scope>
    <source>
        <strain evidence="2 3">NBRC 108639</strain>
    </source>
</reference>
<organism evidence="2 3">
    <name type="scientific">Phytohabitans houttuyneae</name>
    <dbReference type="NCBI Taxonomy" id="1076126"/>
    <lineage>
        <taxon>Bacteria</taxon>
        <taxon>Bacillati</taxon>
        <taxon>Actinomycetota</taxon>
        <taxon>Actinomycetes</taxon>
        <taxon>Micromonosporales</taxon>
        <taxon>Micromonosporaceae</taxon>
    </lineage>
</organism>
<feature type="region of interest" description="Disordered" evidence="1">
    <location>
        <begin position="1"/>
        <end position="28"/>
    </location>
</feature>
<feature type="compositionally biased region" description="Basic residues" evidence="1">
    <location>
        <begin position="1"/>
        <end position="18"/>
    </location>
</feature>
<name>A0A6V8KBX1_9ACTN</name>
<accession>A0A6V8KBX1</accession>
<proteinExistence type="predicted"/>
<comment type="caution">
    <text evidence="2">The sequence shown here is derived from an EMBL/GenBank/DDBJ whole genome shotgun (WGS) entry which is preliminary data.</text>
</comment>
<protein>
    <submittedName>
        <fullName evidence="2">Uncharacterized protein</fullName>
    </submittedName>
</protein>
<reference evidence="2 3" key="2">
    <citation type="submission" date="2020-03" db="EMBL/GenBank/DDBJ databases">
        <authorList>
            <person name="Ichikawa N."/>
            <person name="Kimura A."/>
            <person name="Kitahashi Y."/>
            <person name="Uohara A."/>
        </authorList>
    </citation>
    <scope>NUCLEOTIDE SEQUENCE [LARGE SCALE GENOMIC DNA]</scope>
    <source>
        <strain evidence="2 3">NBRC 108639</strain>
    </source>
</reference>
<dbReference type="Proteomes" id="UP000482800">
    <property type="component" value="Unassembled WGS sequence"/>
</dbReference>
<evidence type="ECO:0000313" key="2">
    <source>
        <dbReference type="EMBL" id="GFJ81254.1"/>
    </source>
</evidence>